<evidence type="ECO:0000259" key="12">
    <source>
        <dbReference type="Pfam" id="PF00266"/>
    </source>
</evidence>
<dbReference type="GO" id="GO:0046872">
    <property type="term" value="F:metal ion binding"/>
    <property type="evidence" value="ECO:0007669"/>
    <property type="project" value="UniProtKB-KW"/>
</dbReference>
<comment type="similarity">
    <text evidence="2">Belongs to the class-V pyridoxal-phosphate-dependent aminotransferase family. NifS/IscS subfamily.</text>
</comment>
<evidence type="ECO:0000256" key="6">
    <source>
        <dbReference type="ARBA" id="ARBA00022898"/>
    </source>
</evidence>
<dbReference type="InterPro" id="IPR020578">
    <property type="entry name" value="Aminotrans_V_PyrdxlP_BS"/>
</dbReference>
<dbReference type="Gene3D" id="3.90.1150.10">
    <property type="entry name" value="Aspartate Aminotransferase, domain 1"/>
    <property type="match status" value="1"/>
</dbReference>
<dbReference type="NCBIfam" id="TIGR03235">
    <property type="entry name" value="DNA_S_dndA"/>
    <property type="match status" value="1"/>
</dbReference>
<evidence type="ECO:0000256" key="2">
    <source>
        <dbReference type="ARBA" id="ARBA00006490"/>
    </source>
</evidence>
<dbReference type="FunFam" id="3.40.640.10:FF:000084">
    <property type="entry name" value="IscS-like cysteine desulfurase"/>
    <property type="match status" value="1"/>
</dbReference>
<dbReference type="InterPro" id="IPR017644">
    <property type="entry name" value="Cysteine_desulfurase_DndA"/>
</dbReference>
<evidence type="ECO:0000256" key="10">
    <source>
        <dbReference type="RuleBase" id="RU004504"/>
    </source>
</evidence>
<evidence type="ECO:0000256" key="7">
    <source>
        <dbReference type="ARBA" id="ARBA00023004"/>
    </source>
</evidence>
<name>A0AAJ3TUG7_9MYCO</name>
<evidence type="ECO:0000256" key="3">
    <source>
        <dbReference type="ARBA" id="ARBA00012239"/>
    </source>
</evidence>
<keyword evidence="6" id="KW-0663">Pyridoxal phosphate</keyword>
<reference evidence="13 14" key="1">
    <citation type="submission" date="2016-01" db="EMBL/GenBank/DDBJ databases">
        <title>The new phylogeny of the genus Mycobacterium.</title>
        <authorList>
            <person name="Tarcisio F."/>
            <person name="Conor M."/>
            <person name="Antonella G."/>
            <person name="Elisabetta G."/>
            <person name="Giulia F.S."/>
            <person name="Sara T."/>
            <person name="Anna F."/>
            <person name="Clotilde B."/>
            <person name="Roberto B."/>
            <person name="Veronica D.S."/>
            <person name="Fabio R."/>
            <person name="Monica P."/>
            <person name="Olivier J."/>
            <person name="Enrico T."/>
            <person name="Nicola S."/>
        </authorList>
    </citation>
    <scope>NUCLEOTIDE SEQUENCE [LARGE SCALE GENOMIC DNA]</scope>
    <source>
        <strain evidence="13 14">DSM 44616</strain>
    </source>
</reference>
<evidence type="ECO:0000256" key="5">
    <source>
        <dbReference type="ARBA" id="ARBA00022723"/>
    </source>
</evidence>
<dbReference type="PIRSF" id="PIRSF005572">
    <property type="entry name" value="NifS"/>
    <property type="match status" value="1"/>
</dbReference>
<keyword evidence="5" id="KW-0479">Metal-binding</keyword>
<dbReference type="Gene3D" id="3.40.640.10">
    <property type="entry name" value="Type I PLP-dependent aspartate aminotransferase-like (Major domain)"/>
    <property type="match status" value="1"/>
</dbReference>
<evidence type="ECO:0000313" key="13">
    <source>
        <dbReference type="EMBL" id="ORW70377.1"/>
    </source>
</evidence>
<dbReference type="SUPFAM" id="SSF53383">
    <property type="entry name" value="PLP-dependent transferases"/>
    <property type="match status" value="1"/>
</dbReference>
<dbReference type="GO" id="GO:0051536">
    <property type="term" value="F:iron-sulfur cluster binding"/>
    <property type="evidence" value="ECO:0007669"/>
    <property type="project" value="UniProtKB-KW"/>
</dbReference>
<dbReference type="EMBL" id="LQPR01000040">
    <property type="protein sequence ID" value="ORW70377.1"/>
    <property type="molecule type" value="Genomic_DNA"/>
</dbReference>
<dbReference type="RefSeq" id="WP_085256599.1">
    <property type="nucleotide sequence ID" value="NZ_AP022573.1"/>
</dbReference>
<dbReference type="InterPro" id="IPR016454">
    <property type="entry name" value="Cysteine_dSase"/>
</dbReference>
<dbReference type="AlphaFoldDB" id="A0AAJ3TUG7"/>
<feature type="domain" description="Aminotransferase class V" evidence="12">
    <location>
        <begin position="25"/>
        <end position="382"/>
    </location>
</feature>
<dbReference type="PROSITE" id="PS00595">
    <property type="entry name" value="AA_TRANSFER_CLASS_5"/>
    <property type="match status" value="1"/>
</dbReference>
<evidence type="ECO:0000256" key="4">
    <source>
        <dbReference type="ARBA" id="ARBA00022679"/>
    </source>
</evidence>
<organism evidence="13 14">
    <name type="scientific">Mycobacterium saskatchewanense</name>
    <dbReference type="NCBI Taxonomy" id="220927"/>
    <lineage>
        <taxon>Bacteria</taxon>
        <taxon>Bacillati</taxon>
        <taxon>Actinomycetota</taxon>
        <taxon>Actinomycetes</taxon>
        <taxon>Mycobacteriales</taxon>
        <taxon>Mycobacteriaceae</taxon>
        <taxon>Mycobacterium</taxon>
        <taxon>Mycobacterium simiae complex</taxon>
    </lineage>
</organism>
<keyword evidence="4" id="KW-0808">Transferase</keyword>
<evidence type="ECO:0000256" key="9">
    <source>
        <dbReference type="ARBA" id="ARBA00050776"/>
    </source>
</evidence>
<evidence type="ECO:0000256" key="1">
    <source>
        <dbReference type="ARBA" id="ARBA00001933"/>
    </source>
</evidence>
<dbReference type="GO" id="GO:0031071">
    <property type="term" value="F:cysteine desulfurase activity"/>
    <property type="evidence" value="ECO:0007669"/>
    <property type="project" value="UniProtKB-EC"/>
</dbReference>
<keyword evidence="7" id="KW-0408">Iron</keyword>
<keyword evidence="8" id="KW-0411">Iron-sulfur</keyword>
<protein>
    <recommendedName>
        <fullName evidence="3">cysteine desulfurase</fullName>
        <ecNumber evidence="3">2.8.1.7</ecNumber>
    </recommendedName>
</protein>
<dbReference type="EC" id="2.8.1.7" evidence="3"/>
<proteinExistence type="inferred from homology"/>
<feature type="compositionally biased region" description="Basic and acidic residues" evidence="11">
    <location>
        <begin position="1"/>
        <end position="11"/>
    </location>
</feature>
<dbReference type="InterPro" id="IPR015421">
    <property type="entry name" value="PyrdxlP-dep_Trfase_major"/>
</dbReference>
<dbReference type="Proteomes" id="UP000193387">
    <property type="component" value="Unassembled WGS sequence"/>
</dbReference>
<comment type="caution">
    <text evidence="13">The sequence shown here is derived from an EMBL/GenBank/DDBJ whole genome shotgun (WGS) entry which is preliminary data.</text>
</comment>
<dbReference type="PANTHER" id="PTHR11601">
    <property type="entry name" value="CYSTEINE DESULFURYLASE FAMILY MEMBER"/>
    <property type="match status" value="1"/>
</dbReference>
<comment type="cofactor">
    <cofactor evidence="1 10">
        <name>pyridoxal 5'-phosphate</name>
        <dbReference type="ChEBI" id="CHEBI:597326"/>
    </cofactor>
</comment>
<evidence type="ECO:0000256" key="8">
    <source>
        <dbReference type="ARBA" id="ARBA00023014"/>
    </source>
</evidence>
<comment type="catalytic activity">
    <reaction evidence="9">
        <text>(sulfur carrier)-H + L-cysteine = (sulfur carrier)-SH + L-alanine</text>
        <dbReference type="Rhea" id="RHEA:43892"/>
        <dbReference type="Rhea" id="RHEA-COMP:14737"/>
        <dbReference type="Rhea" id="RHEA-COMP:14739"/>
        <dbReference type="ChEBI" id="CHEBI:29917"/>
        <dbReference type="ChEBI" id="CHEBI:35235"/>
        <dbReference type="ChEBI" id="CHEBI:57972"/>
        <dbReference type="ChEBI" id="CHEBI:64428"/>
        <dbReference type="EC" id="2.8.1.7"/>
    </reaction>
</comment>
<dbReference type="InterPro" id="IPR000192">
    <property type="entry name" value="Aminotrans_V_dom"/>
</dbReference>
<accession>A0AAJ3TUG7</accession>
<evidence type="ECO:0000256" key="11">
    <source>
        <dbReference type="SAM" id="MobiDB-lite"/>
    </source>
</evidence>
<feature type="region of interest" description="Disordered" evidence="11">
    <location>
        <begin position="1"/>
        <end position="22"/>
    </location>
</feature>
<dbReference type="PANTHER" id="PTHR11601:SF34">
    <property type="entry name" value="CYSTEINE DESULFURASE"/>
    <property type="match status" value="1"/>
</dbReference>
<dbReference type="Pfam" id="PF00266">
    <property type="entry name" value="Aminotran_5"/>
    <property type="match status" value="1"/>
</dbReference>
<dbReference type="InterPro" id="IPR015424">
    <property type="entry name" value="PyrdxlP-dep_Trfase"/>
</dbReference>
<evidence type="ECO:0000313" key="14">
    <source>
        <dbReference type="Proteomes" id="UP000193387"/>
    </source>
</evidence>
<gene>
    <name evidence="13" type="ORF">AWC23_17140</name>
</gene>
<dbReference type="InterPro" id="IPR015422">
    <property type="entry name" value="PyrdxlP-dep_Trfase_small"/>
</dbReference>
<dbReference type="Gene3D" id="1.10.260.50">
    <property type="match status" value="1"/>
</dbReference>
<keyword evidence="14" id="KW-1185">Reference proteome</keyword>
<sequence length="399" mass="42408">MTVDTPTDRPAKLGSSVPGTEGRPVYLDCNATTPVDPRVVAEVMTYMAHEFGNSGSRTHGYGQIAKERVARAREQVAAVVAARPDEVTFTSGATESNNLAILGLAAAGKSSDRRHIVSTQIEHKAVLEPLAALVDRGFEVTLVPPTRGGWVDPAAIAEAVRPDTLLVSAMAVNNETGVIQPIADIAAVLDQHDTYFHVDAAQAFGKLSEPLRSPRIDMLSVSGHKVFAPKGIGALVTRRRGFRRIPLEPLMFGGGQERGLRPGTLPVALIAGLGLASELALDECDARSERVAAIKREALAALSPLQIQINGDEARTVPHTLNFSVPGVDAEAAIVALKDVVAVSNGSACTSQKYEPSHVLVAAELQKERIDGALRFSWSHLNNEVPWSTVAQRLSRLAG</sequence>